<sequence>MPVWAGARMEIVVMSAETHAPSGAGAKAPVSIPTTPELEAQIDELEALIQAHQHFLVVAHAYPDGDAVGSTLAMGLLLEQLGKEVTFFNVDSVPYNFRFLPGADRWTSDAPASRPDVTIMLDCAEPKRVGDAFPPQAWGEQIAVVDHHKTWDGEFAQVYVRDVGAASTGELIYRLVRRFGVLTPELAKNLYCCMMTDTGSFRYSNTSQTAFRVAGELVEAGADPWEMTSHIYEDQPRERLELLCRVLGTLRVSACGRLAFLRVEDAMLEGLSSDEDLTDGFINYARSIRGVEVATQLREAEDGFWRISFRSRGRVDVSALAGKFGGGGHHNAAGCQMTGEPREIEERLTRALVDVLNDGDCA</sequence>
<dbReference type="AlphaFoldDB" id="A0A328CEI2"/>
<keyword evidence="4" id="KW-1185">Reference proteome</keyword>
<protein>
    <submittedName>
        <fullName evidence="3">DHH family phosphoesterase</fullName>
    </submittedName>
</protein>
<dbReference type="GO" id="GO:0003676">
    <property type="term" value="F:nucleic acid binding"/>
    <property type="evidence" value="ECO:0007669"/>
    <property type="project" value="InterPro"/>
</dbReference>
<accession>A0A328CEI2</accession>
<evidence type="ECO:0000313" key="4">
    <source>
        <dbReference type="Proteomes" id="UP000249169"/>
    </source>
</evidence>
<evidence type="ECO:0000259" key="1">
    <source>
        <dbReference type="Pfam" id="PF01368"/>
    </source>
</evidence>
<dbReference type="PANTHER" id="PTHR47618:SF1">
    <property type="entry name" value="BIFUNCTIONAL OLIGORIBONUCLEASE AND PAP PHOSPHATASE NRNA"/>
    <property type="match status" value="1"/>
</dbReference>
<organism evidence="3 4">
    <name type="scientific">Lujinxingia litoralis</name>
    <dbReference type="NCBI Taxonomy" id="2211119"/>
    <lineage>
        <taxon>Bacteria</taxon>
        <taxon>Deltaproteobacteria</taxon>
        <taxon>Bradymonadales</taxon>
        <taxon>Lujinxingiaceae</taxon>
        <taxon>Lujinxingia</taxon>
    </lineage>
</organism>
<proteinExistence type="predicted"/>
<dbReference type="Gene3D" id="3.10.310.30">
    <property type="match status" value="1"/>
</dbReference>
<feature type="domain" description="DHHA1" evidence="2">
    <location>
        <begin position="278"/>
        <end position="350"/>
    </location>
</feature>
<dbReference type="Pfam" id="PF02272">
    <property type="entry name" value="DHHA1"/>
    <property type="match status" value="1"/>
</dbReference>
<dbReference type="InterPro" id="IPR051319">
    <property type="entry name" value="Oligoribo/pAp-PDE_c-di-AMP_PDE"/>
</dbReference>
<evidence type="ECO:0000259" key="2">
    <source>
        <dbReference type="Pfam" id="PF02272"/>
    </source>
</evidence>
<name>A0A328CEI2_9DELT</name>
<reference evidence="3 4" key="1">
    <citation type="submission" date="2018-05" db="EMBL/GenBank/DDBJ databases">
        <title>Lujinxingia marina gen. nov. sp. nov., a new facultative anaerobic member of the class Deltaproteobacteria, and proposal of Lujinxingaceae fam. nov.</title>
        <authorList>
            <person name="Li C.-M."/>
        </authorList>
    </citation>
    <scope>NUCLEOTIDE SEQUENCE [LARGE SCALE GENOMIC DNA]</scope>
    <source>
        <strain evidence="3 4">B210</strain>
    </source>
</reference>
<gene>
    <name evidence="3" type="ORF">DL240_03790</name>
</gene>
<feature type="domain" description="DDH" evidence="1">
    <location>
        <begin position="55"/>
        <end position="189"/>
    </location>
</feature>
<dbReference type="InterPro" id="IPR003156">
    <property type="entry name" value="DHHA1_dom"/>
</dbReference>
<evidence type="ECO:0000313" key="3">
    <source>
        <dbReference type="EMBL" id="RAL25343.1"/>
    </source>
</evidence>
<dbReference type="Pfam" id="PF01368">
    <property type="entry name" value="DHH"/>
    <property type="match status" value="1"/>
</dbReference>
<dbReference type="SUPFAM" id="SSF64182">
    <property type="entry name" value="DHH phosphoesterases"/>
    <property type="match status" value="1"/>
</dbReference>
<dbReference type="EMBL" id="QHKO01000001">
    <property type="protein sequence ID" value="RAL25343.1"/>
    <property type="molecule type" value="Genomic_DNA"/>
</dbReference>
<dbReference type="InterPro" id="IPR038763">
    <property type="entry name" value="DHH_sf"/>
</dbReference>
<comment type="caution">
    <text evidence="3">The sequence shown here is derived from an EMBL/GenBank/DDBJ whole genome shotgun (WGS) entry which is preliminary data.</text>
</comment>
<dbReference type="InterPro" id="IPR001667">
    <property type="entry name" value="DDH_dom"/>
</dbReference>
<dbReference type="PANTHER" id="PTHR47618">
    <property type="entry name" value="BIFUNCTIONAL OLIGORIBONUCLEASE AND PAP PHOSPHATASE NRNA"/>
    <property type="match status" value="1"/>
</dbReference>
<dbReference type="Proteomes" id="UP000249169">
    <property type="component" value="Unassembled WGS sequence"/>
</dbReference>
<dbReference type="Gene3D" id="3.90.1640.10">
    <property type="entry name" value="inorganic pyrophosphatase (n-terminal core)"/>
    <property type="match status" value="1"/>
</dbReference>